<dbReference type="KEGG" id="ppsr:I6J18_03275"/>
<evidence type="ECO:0000313" key="3">
    <source>
        <dbReference type="Proteomes" id="UP000595254"/>
    </source>
</evidence>
<feature type="transmembrane region" description="Helical" evidence="1">
    <location>
        <begin position="218"/>
        <end position="242"/>
    </location>
</feature>
<keyword evidence="1" id="KW-0472">Membrane</keyword>
<keyword evidence="1" id="KW-1133">Transmembrane helix</keyword>
<feature type="transmembrane region" description="Helical" evidence="1">
    <location>
        <begin position="248"/>
        <end position="271"/>
    </location>
</feature>
<accession>A0A974NNJ8</accession>
<name>A0A974NNJ8_PERPY</name>
<dbReference type="Proteomes" id="UP000595254">
    <property type="component" value="Chromosome"/>
</dbReference>
<keyword evidence="3" id="KW-1185">Reference proteome</keyword>
<dbReference type="EMBL" id="CP068053">
    <property type="protein sequence ID" value="QQT00944.1"/>
    <property type="molecule type" value="Genomic_DNA"/>
</dbReference>
<feature type="transmembrane region" description="Helical" evidence="1">
    <location>
        <begin position="183"/>
        <end position="206"/>
    </location>
</feature>
<keyword evidence="1" id="KW-0812">Transmembrane</keyword>
<proteinExistence type="predicted"/>
<organism evidence="2 3">
    <name type="scientific">Peribacillus psychrosaccharolyticus</name>
    <name type="common">Bacillus psychrosaccharolyticus</name>
    <dbReference type="NCBI Taxonomy" id="1407"/>
    <lineage>
        <taxon>Bacteria</taxon>
        <taxon>Bacillati</taxon>
        <taxon>Bacillota</taxon>
        <taxon>Bacilli</taxon>
        <taxon>Bacillales</taxon>
        <taxon>Bacillaceae</taxon>
        <taxon>Peribacillus</taxon>
    </lineage>
</organism>
<feature type="transmembrane region" description="Helical" evidence="1">
    <location>
        <begin position="118"/>
        <end position="143"/>
    </location>
</feature>
<feature type="transmembrane region" description="Helical" evidence="1">
    <location>
        <begin position="20"/>
        <end position="42"/>
    </location>
</feature>
<evidence type="ECO:0000313" key="2">
    <source>
        <dbReference type="EMBL" id="QQT00944.1"/>
    </source>
</evidence>
<dbReference type="RefSeq" id="WP_040375109.1">
    <property type="nucleotide sequence ID" value="NZ_CP068053.1"/>
</dbReference>
<evidence type="ECO:0008006" key="4">
    <source>
        <dbReference type="Google" id="ProtNLM"/>
    </source>
</evidence>
<feature type="transmembrane region" description="Helical" evidence="1">
    <location>
        <begin position="75"/>
        <end position="97"/>
    </location>
</feature>
<reference evidence="2 3" key="1">
    <citation type="submission" date="2021-01" db="EMBL/GenBank/DDBJ databases">
        <title>FDA dAtabase for Regulatory Grade micrObial Sequences (FDA-ARGOS): Supporting development and validation of Infectious Disease Dx tests.</title>
        <authorList>
            <person name="Nelson B."/>
            <person name="Plummer A."/>
            <person name="Tallon L."/>
            <person name="Sadzewicz L."/>
            <person name="Zhao X."/>
            <person name="Boylan J."/>
            <person name="Ott S."/>
            <person name="Bowen H."/>
            <person name="Vavikolanu K."/>
            <person name="Mehta A."/>
            <person name="Aluvathingal J."/>
            <person name="Nadendla S."/>
            <person name="Myers T."/>
            <person name="Yan Y."/>
            <person name="Sichtig H."/>
        </authorList>
    </citation>
    <scope>NUCLEOTIDE SEQUENCE [LARGE SCALE GENOMIC DNA]</scope>
    <source>
        <strain evidence="2 3">FDAARGOS_1161</strain>
    </source>
</reference>
<evidence type="ECO:0000256" key="1">
    <source>
        <dbReference type="SAM" id="Phobius"/>
    </source>
</evidence>
<dbReference type="AlphaFoldDB" id="A0A974NNJ8"/>
<sequence>MNRYLKLVNFELNRFRKIYVTLILLTLLSQIAAVLLLTKGYLNDAYETIKLENLTEKSYVLEYGGFDFTHITGSLLFLGPIALSAGALIFYIFLIWYRDWFGKNTFAYRLLMLPTSRVFVYLSKATAIFLMVLGLVAIQLMILPLENTIYEWMIPKTFLNYSMTIDSIINSNPLLRIIIPGTFSGFLINYGIGLMIMFILFAIILFERSYRIKGIIMGILYAAAVTAVFVTPLMAMGFEVIYLYPGELFGVLLILSILITGLTLWVSRWLIIKKITV</sequence>
<gene>
    <name evidence="2" type="ORF">I6J18_03275</name>
</gene>
<protein>
    <recommendedName>
        <fullName evidence="4">ABC-2 family transporter protein</fullName>
    </recommendedName>
</protein>